<protein>
    <submittedName>
        <fullName evidence="2">Uncharacterized protein</fullName>
    </submittedName>
</protein>
<feature type="transmembrane region" description="Helical" evidence="1">
    <location>
        <begin position="21"/>
        <end position="37"/>
    </location>
</feature>
<keyword evidence="1" id="KW-1133">Transmembrane helix</keyword>
<comment type="caution">
    <text evidence="2">The sequence shown here is derived from an EMBL/GenBank/DDBJ whole genome shotgun (WGS) entry which is preliminary data.</text>
</comment>
<dbReference type="AlphaFoldDB" id="A0A645F8C0"/>
<evidence type="ECO:0000313" key="2">
    <source>
        <dbReference type="EMBL" id="MPN10598.1"/>
    </source>
</evidence>
<sequence>MILVEPKSKRPQKKINKGWRLCLHLIIDLLAIFLMALGEGTVVGYTGLGLFILSTITLRSFSERWVF</sequence>
<accession>A0A645F8C0</accession>
<proteinExistence type="predicted"/>
<organism evidence="2">
    <name type="scientific">bioreactor metagenome</name>
    <dbReference type="NCBI Taxonomy" id="1076179"/>
    <lineage>
        <taxon>unclassified sequences</taxon>
        <taxon>metagenomes</taxon>
        <taxon>ecological metagenomes</taxon>
    </lineage>
</organism>
<gene>
    <name evidence="2" type="ORF">SDC9_157893</name>
</gene>
<reference evidence="2" key="1">
    <citation type="submission" date="2019-08" db="EMBL/GenBank/DDBJ databases">
        <authorList>
            <person name="Kucharzyk K."/>
            <person name="Murdoch R.W."/>
            <person name="Higgins S."/>
            <person name="Loffler F."/>
        </authorList>
    </citation>
    <scope>NUCLEOTIDE SEQUENCE</scope>
</reference>
<dbReference type="EMBL" id="VSSQ01056762">
    <property type="protein sequence ID" value="MPN10598.1"/>
    <property type="molecule type" value="Genomic_DNA"/>
</dbReference>
<name>A0A645F8C0_9ZZZZ</name>
<keyword evidence="1" id="KW-0472">Membrane</keyword>
<evidence type="ECO:0000256" key="1">
    <source>
        <dbReference type="SAM" id="Phobius"/>
    </source>
</evidence>
<keyword evidence="1" id="KW-0812">Transmembrane</keyword>